<keyword evidence="2" id="KW-1185">Reference proteome</keyword>
<evidence type="ECO:0000313" key="1">
    <source>
        <dbReference type="EnsemblPlants" id="AVESA.00010b.r2.7CG0683790.1.CDS"/>
    </source>
</evidence>
<protein>
    <submittedName>
        <fullName evidence="1">Uncharacterized protein</fullName>
    </submittedName>
</protein>
<dbReference type="Proteomes" id="UP001732700">
    <property type="component" value="Chromosome 7C"/>
</dbReference>
<accession>A0ACD5ZWQ4</accession>
<evidence type="ECO:0000313" key="2">
    <source>
        <dbReference type="Proteomes" id="UP001732700"/>
    </source>
</evidence>
<name>A0ACD5ZWQ4_AVESA</name>
<reference evidence="1" key="2">
    <citation type="submission" date="2025-09" db="UniProtKB">
        <authorList>
            <consortium name="EnsemblPlants"/>
        </authorList>
    </citation>
    <scope>IDENTIFICATION</scope>
</reference>
<organism evidence="1 2">
    <name type="scientific">Avena sativa</name>
    <name type="common">Oat</name>
    <dbReference type="NCBI Taxonomy" id="4498"/>
    <lineage>
        <taxon>Eukaryota</taxon>
        <taxon>Viridiplantae</taxon>
        <taxon>Streptophyta</taxon>
        <taxon>Embryophyta</taxon>
        <taxon>Tracheophyta</taxon>
        <taxon>Spermatophyta</taxon>
        <taxon>Magnoliopsida</taxon>
        <taxon>Liliopsida</taxon>
        <taxon>Poales</taxon>
        <taxon>Poaceae</taxon>
        <taxon>BOP clade</taxon>
        <taxon>Pooideae</taxon>
        <taxon>Poodae</taxon>
        <taxon>Poeae</taxon>
        <taxon>Poeae Chloroplast Group 1 (Aveneae type)</taxon>
        <taxon>Aveninae</taxon>
        <taxon>Avena</taxon>
    </lineage>
</organism>
<proteinExistence type="predicted"/>
<reference evidence="1" key="1">
    <citation type="submission" date="2021-05" db="EMBL/GenBank/DDBJ databases">
        <authorList>
            <person name="Scholz U."/>
            <person name="Mascher M."/>
            <person name="Fiebig A."/>
        </authorList>
    </citation>
    <scope>NUCLEOTIDE SEQUENCE [LARGE SCALE GENOMIC DNA]</scope>
</reference>
<dbReference type="EnsemblPlants" id="AVESA.00010b.r2.7CG0683790.1">
    <property type="protein sequence ID" value="AVESA.00010b.r2.7CG0683790.1.CDS"/>
    <property type="gene ID" value="AVESA.00010b.r2.7CG0683790"/>
</dbReference>
<sequence length="611" mass="69907">MRSSWSGPWICCGDFNETRCRYSCKAKDPRRGVQTPVAHNFRYEAMWRRASDYTETVEAAWAASRGANVSLASTWASINRMAPMLRDWSRSTFGSVRKQIRKLEQRLFFLRGQAVTEEYVKEERVIEQKLCDLFECEDIMAHQRSRVDWLREGDRSTAFFHAKAAARKRTNKINSIIREDGSKCDSQGEIKGMVHKFYENLFSSEPYESVDAVLDAIPKKVTEEMNSDLCVRWGIGDGKSVKIMCDNWVPGFPPDAIQSTSPIPRNATVHCLMDGEARTWNQENVQAFFAPDIADQILQIPISRRADSDFACWPLTRHGMYTVKSGYNLARSAKFLHWRSSTGQGLSSGWMEGDKQWRAIWRIKALGKMKIHLWRFAHNCLPSGDQLQKRRVVWREIKCYFNFQLRRKNFSSCRQWLFDFLEQASDLHAAVLAATFWHIWDARNEARNSMEKPNPQRTCAKILAYMDLIKEHLLKCSPVTRRESNAPPKWTPPPPGVLLLNVDAAIFEAVGLMGAGMVVRDSMGIFVMACRFQMQGVVSPEHAEALALKRTIRLAHEEGYDRVLFASDCLSLVQRLHSASPDRSMVGLVVDDIKLATSSFTLASFIHVKRV</sequence>